<organism evidence="3 4">
    <name type="scientific">Salinigranum rubrum</name>
    <dbReference type="NCBI Taxonomy" id="755307"/>
    <lineage>
        <taxon>Archaea</taxon>
        <taxon>Methanobacteriati</taxon>
        <taxon>Methanobacteriota</taxon>
        <taxon>Stenosarchaea group</taxon>
        <taxon>Halobacteria</taxon>
        <taxon>Halobacteriales</taxon>
        <taxon>Haloferacaceae</taxon>
        <taxon>Salinigranum</taxon>
    </lineage>
</organism>
<reference evidence="3 4" key="1">
    <citation type="submission" date="2018-01" db="EMBL/GenBank/DDBJ databases">
        <title>Complete genome sequence of Salinigranum rubrum GX10T, an extremely halophilic archaeon isolated from a marine solar saltern.</title>
        <authorList>
            <person name="Han S."/>
        </authorList>
    </citation>
    <scope>NUCLEOTIDE SEQUENCE [LARGE SCALE GENOMIC DNA]</scope>
    <source>
        <strain evidence="3 4">GX10</strain>
    </source>
</reference>
<dbReference type="GO" id="GO:0016787">
    <property type="term" value="F:hydrolase activity"/>
    <property type="evidence" value="ECO:0007669"/>
    <property type="project" value="UniProtKB-KW"/>
</dbReference>
<dbReference type="PANTHER" id="PTHR43798">
    <property type="entry name" value="MONOACYLGLYCEROL LIPASE"/>
    <property type="match status" value="1"/>
</dbReference>
<dbReference type="Gene3D" id="3.40.50.1820">
    <property type="entry name" value="alpha/beta hydrolase"/>
    <property type="match status" value="1"/>
</dbReference>
<dbReference type="OrthoDB" id="7531at2157"/>
<name>A0A2I8VHV4_9EURY</name>
<keyword evidence="4" id="KW-1185">Reference proteome</keyword>
<gene>
    <name evidence="3" type="ORF">C2R22_02275</name>
</gene>
<accession>A0A2I8VHV4</accession>
<dbReference type="KEGG" id="srub:C2R22_02275"/>
<dbReference type="EMBL" id="CP026309">
    <property type="protein sequence ID" value="AUV80629.1"/>
    <property type="molecule type" value="Genomic_DNA"/>
</dbReference>
<proteinExistence type="predicted"/>
<evidence type="ECO:0000313" key="4">
    <source>
        <dbReference type="Proteomes" id="UP000236584"/>
    </source>
</evidence>
<dbReference type="Proteomes" id="UP000236584">
    <property type="component" value="Chromosome"/>
</dbReference>
<dbReference type="PANTHER" id="PTHR43798:SF31">
    <property type="entry name" value="AB HYDROLASE SUPERFAMILY PROTEIN YCLE"/>
    <property type="match status" value="1"/>
</dbReference>
<feature type="domain" description="AB hydrolase-1" evidence="2">
    <location>
        <begin position="25"/>
        <end position="260"/>
    </location>
</feature>
<dbReference type="RefSeq" id="WP_103424181.1">
    <property type="nucleotide sequence ID" value="NZ_CP026309.1"/>
</dbReference>
<dbReference type="InterPro" id="IPR050266">
    <property type="entry name" value="AB_hydrolase_sf"/>
</dbReference>
<dbReference type="InterPro" id="IPR000639">
    <property type="entry name" value="Epox_hydrolase-like"/>
</dbReference>
<sequence>MDTHTVSGGDDTELHVDVAGPDDAPPVVLVHGYSQSRLSWYKQFDSDLTEEFRLVAPDLRGHGDSEKPDGTDAYHDPTLWAADVQAVVDEFARDRAVFVGWSYGGLILSDYLSVEGTDDVAGVNLVGAISEKGTDTAAAVAGDAFAAMLSDLETRDAEASVAALGDFLDICVAGPLSAHDRYFMLGFNAACPPRVREALQSRRADHEDTLRTLDVPVLLTHGTADRVVLPTATENHAALVPDAERSLYEGVGHSPFWEAPERFNRELREFVVRC</sequence>
<protein>
    <submittedName>
        <fullName evidence="3">Alpha/beta hydrolase</fullName>
    </submittedName>
</protein>
<dbReference type="SUPFAM" id="SSF53474">
    <property type="entry name" value="alpha/beta-Hydrolases"/>
    <property type="match status" value="1"/>
</dbReference>
<evidence type="ECO:0000259" key="2">
    <source>
        <dbReference type="Pfam" id="PF00561"/>
    </source>
</evidence>
<dbReference type="AlphaFoldDB" id="A0A2I8VHV4"/>
<dbReference type="GO" id="GO:0016020">
    <property type="term" value="C:membrane"/>
    <property type="evidence" value="ECO:0007669"/>
    <property type="project" value="TreeGrafter"/>
</dbReference>
<dbReference type="PRINTS" id="PR00111">
    <property type="entry name" value="ABHYDROLASE"/>
</dbReference>
<keyword evidence="1 3" id="KW-0378">Hydrolase</keyword>
<dbReference type="Pfam" id="PF00561">
    <property type="entry name" value="Abhydrolase_1"/>
    <property type="match status" value="1"/>
</dbReference>
<dbReference type="InterPro" id="IPR029058">
    <property type="entry name" value="AB_hydrolase_fold"/>
</dbReference>
<dbReference type="InterPro" id="IPR000073">
    <property type="entry name" value="AB_hydrolase_1"/>
</dbReference>
<evidence type="ECO:0000313" key="3">
    <source>
        <dbReference type="EMBL" id="AUV80629.1"/>
    </source>
</evidence>
<dbReference type="GeneID" id="35590878"/>
<dbReference type="PRINTS" id="PR00412">
    <property type="entry name" value="EPOXHYDRLASE"/>
</dbReference>
<evidence type="ECO:0000256" key="1">
    <source>
        <dbReference type="ARBA" id="ARBA00022801"/>
    </source>
</evidence>